<evidence type="ECO:0000256" key="1">
    <source>
        <dbReference type="ARBA" id="ARBA00022630"/>
    </source>
</evidence>
<evidence type="ECO:0000256" key="3">
    <source>
        <dbReference type="ARBA" id="ARBA00048132"/>
    </source>
</evidence>
<protein>
    <submittedName>
        <fullName evidence="6">FAD-dependent oxidoreductase</fullName>
    </submittedName>
</protein>
<dbReference type="SUPFAM" id="SSF51905">
    <property type="entry name" value="FAD/NAD(P)-binding domain"/>
    <property type="match status" value="1"/>
</dbReference>
<dbReference type="RefSeq" id="WP_161174482.1">
    <property type="nucleotide sequence ID" value="NZ_BAAAUH010000010.1"/>
</dbReference>
<reference evidence="7" key="1">
    <citation type="journal article" date="2019" name="Int. J. Syst. Evol. Microbiol.">
        <title>The Global Catalogue of Microorganisms (GCM) 10K type strain sequencing project: providing services to taxonomists for standard genome sequencing and annotation.</title>
        <authorList>
            <consortium name="The Broad Institute Genomics Platform"/>
            <consortium name="The Broad Institute Genome Sequencing Center for Infectious Disease"/>
            <person name="Wu L."/>
            <person name="Ma J."/>
        </authorList>
    </citation>
    <scope>NUCLEOTIDE SEQUENCE [LARGE SCALE GENOMIC DNA]</scope>
    <source>
        <strain evidence="7">JCM 9095</strain>
    </source>
</reference>
<evidence type="ECO:0000313" key="7">
    <source>
        <dbReference type="Proteomes" id="UP001501866"/>
    </source>
</evidence>
<sequence>MAQAADTARTVIMTVDDDPGVSRAVARDLRRRYGASYRIVRAESGESALDALRELKLRGDAVAVILADYRMPRMNGIEFLEQAMDIHPGARRVLLTAYADTDAAIDAINVVDLDHYLLKPWDPPEEKLYPVVDDLLDAWRSSDHRPVPSTKVVGHRWSARSSDVREFLARNQVPYRWYSSEEPEGRRLLAAAGEDGTRLPVVITPDGTPLVEPEAVDLAARVGLETTPTADFYDLVVIGGGPAGLGAAVYGASEGLRTVLVERSATGGQAGQSSRIENYLGFPDGVSGAQLTERARRQAAKFGAEILTAREVTGLEVNGSARIVRFSDGSAVAAHSVILATGVSYRQLAAPGCDELNGCGVFYGSALTEAAACQGHNVYVVGGANSAGQAAMYLARFAKSVTLLVRGPDLSASMSHYLIRQIEQAPNISVRCGTVVEGAHGDGRLRQLTLRDTAGGRSELVDAQWLFVFIGAAPLTGWLDGTVLRDERGFILAGPDLTADGRPPAGWELDRPPYHLETNVPGVFVAGDARAESAKRVASAVGEGAMAVMLVHRYLEQS</sequence>
<dbReference type="SUPFAM" id="SSF52172">
    <property type="entry name" value="CheY-like"/>
    <property type="match status" value="1"/>
</dbReference>
<dbReference type="PRINTS" id="PR00368">
    <property type="entry name" value="FADPNR"/>
</dbReference>
<dbReference type="PROSITE" id="PS50110">
    <property type="entry name" value="RESPONSE_REGULATORY"/>
    <property type="match status" value="1"/>
</dbReference>
<evidence type="ECO:0000259" key="5">
    <source>
        <dbReference type="PROSITE" id="PS50110"/>
    </source>
</evidence>
<dbReference type="Pfam" id="PF07992">
    <property type="entry name" value="Pyr_redox_2"/>
    <property type="match status" value="1"/>
</dbReference>
<feature type="domain" description="Response regulatory" evidence="5">
    <location>
        <begin position="11"/>
        <end position="134"/>
    </location>
</feature>
<dbReference type="InterPro" id="IPR023753">
    <property type="entry name" value="FAD/NAD-binding_dom"/>
</dbReference>
<keyword evidence="7" id="KW-1185">Reference proteome</keyword>
<keyword evidence="2" id="KW-0560">Oxidoreductase</keyword>
<evidence type="ECO:0000256" key="2">
    <source>
        <dbReference type="ARBA" id="ARBA00023002"/>
    </source>
</evidence>
<dbReference type="PRINTS" id="PR00469">
    <property type="entry name" value="PNDRDTASEII"/>
</dbReference>
<dbReference type="InterPro" id="IPR036188">
    <property type="entry name" value="FAD/NAD-bd_sf"/>
</dbReference>
<dbReference type="SMART" id="SM00448">
    <property type="entry name" value="REC"/>
    <property type="match status" value="1"/>
</dbReference>
<dbReference type="Gene3D" id="3.50.50.60">
    <property type="entry name" value="FAD/NAD(P)-binding domain"/>
    <property type="match status" value="2"/>
</dbReference>
<evidence type="ECO:0000313" key="6">
    <source>
        <dbReference type="EMBL" id="GAA3170695.1"/>
    </source>
</evidence>
<comment type="caution">
    <text evidence="6">The sequence shown here is derived from an EMBL/GenBank/DDBJ whole genome shotgun (WGS) entry which is preliminary data.</text>
</comment>
<name>A0ABP6P7I0_9ACTN</name>
<dbReference type="InterPro" id="IPR050097">
    <property type="entry name" value="Ferredoxin-NADP_redctase_2"/>
</dbReference>
<dbReference type="Gene3D" id="3.40.50.2300">
    <property type="match status" value="1"/>
</dbReference>
<dbReference type="InterPro" id="IPR011006">
    <property type="entry name" value="CheY-like_superfamily"/>
</dbReference>
<organism evidence="6 7">
    <name type="scientific">Streptomyces virens</name>
    <dbReference type="NCBI Taxonomy" id="285572"/>
    <lineage>
        <taxon>Bacteria</taxon>
        <taxon>Bacillati</taxon>
        <taxon>Actinomycetota</taxon>
        <taxon>Actinomycetes</taxon>
        <taxon>Kitasatosporales</taxon>
        <taxon>Streptomycetaceae</taxon>
        <taxon>Streptomyces</taxon>
    </lineage>
</organism>
<keyword evidence="4" id="KW-0597">Phosphoprotein</keyword>
<dbReference type="InterPro" id="IPR001789">
    <property type="entry name" value="Sig_transdc_resp-reg_receiver"/>
</dbReference>
<dbReference type="PANTHER" id="PTHR48105">
    <property type="entry name" value="THIOREDOXIN REDUCTASE 1-RELATED-RELATED"/>
    <property type="match status" value="1"/>
</dbReference>
<feature type="modified residue" description="4-aspartylphosphate" evidence="4">
    <location>
        <position position="68"/>
    </location>
</feature>
<dbReference type="EMBL" id="BAAAUH010000010">
    <property type="protein sequence ID" value="GAA3170695.1"/>
    <property type="molecule type" value="Genomic_DNA"/>
</dbReference>
<keyword evidence="1" id="KW-0285">Flavoprotein</keyword>
<gene>
    <name evidence="6" type="ORF">GCM10010451_19220</name>
</gene>
<evidence type="ECO:0000256" key="4">
    <source>
        <dbReference type="PROSITE-ProRule" id="PRU00169"/>
    </source>
</evidence>
<accession>A0ABP6P7I0</accession>
<dbReference type="Pfam" id="PF00072">
    <property type="entry name" value="Response_reg"/>
    <property type="match status" value="1"/>
</dbReference>
<dbReference type="Proteomes" id="UP001501866">
    <property type="component" value="Unassembled WGS sequence"/>
</dbReference>
<comment type="catalytic activity">
    <reaction evidence="3">
        <text>[thioredoxin]-dithiol + NADP(+) = [thioredoxin]-disulfide + NADPH + H(+)</text>
        <dbReference type="Rhea" id="RHEA:20345"/>
        <dbReference type="Rhea" id="RHEA-COMP:10698"/>
        <dbReference type="Rhea" id="RHEA-COMP:10700"/>
        <dbReference type="ChEBI" id="CHEBI:15378"/>
        <dbReference type="ChEBI" id="CHEBI:29950"/>
        <dbReference type="ChEBI" id="CHEBI:50058"/>
        <dbReference type="ChEBI" id="CHEBI:57783"/>
        <dbReference type="ChEBI" id="CHEBI:58349"/>
        <dbReference type="EC" id="1.8.1.9"/>
    </reaction>
</comment>
<proteinExistence type="predicted"/>